<dbReference type="Gene3D" id="3.40.50.300">
    <property type="entry name" value="P-loop containing nucleotide triphosphate hydrolases"/>
    <property type="match status" value="2"/>
</dbReference>
<keyword evidence="6" id="KW-0378">Hydrolase</keyword>
<keyword evidence="2" id="KW-0677">Repeat</keyword>
<evidence type="ECO:0000259" key="5">
    <source>
        <dbReference type="PROSITE" id="PS50893"/>
    </source>
</evidence>
<evidence type="ECO:0000256" key="4">
    <source>
        <dbReference type="ARBA" id="ARBA00022840"/>
    </source>
</evidence>
<keyword evidence="7" id="KW-1185">Reference proteome</keyword>
<dbReference type="CDD" id="cd03215">
    <property type="entry name" value="ABC_Carb_Monos_II"/>
    <property type="match status" value="1"/>
</dbReference>
<dbReference type="EMBL" id="CP022521">
    <property type="protein sequence ID" value="ASO20163.1"/>
    <property type="molecule type" value="Genomic_DNA"/>
</dbReference>
<dbReference type="InterPro" id="IPR017871">
    <property type="entry name" value="ABC_transporter-like_CS"/>
</dbReference>
<name>A0A221W376_9PSEU</name>
<keyword evidence="4 6" id="KW-0067">ATP-binding</keyword>
<sequence length="501" mass="52952">MVTDDEVFAASARDVTKAYPGVVALAGADFQLRPGEVRALLGRNGAGKSTLIRMIAGVDRPDSGEVRIGGTPLGDGGVRRAAELGVATVYQELSLVPWLSVAENMFLGGWPRSGPRIDYERMRRESAEVLAELGLRIDPERAVASLSLAEQQLVEIARAVRQSPRVLILDEPTSALAASEVAMVLEVVGRIAASGVAVIYVSHRLDEIRQVADSITVMRDGRTVETVPAGDTTTREIVELMLGGESEAAEQVVPAAIERTGTPLLTVRDLAVPPKITGVSFELYPGEVLGLGGLLGSGRTELLRAIAGFDPIVAGAVEVDGARVENPTPARMKRLGVGLTPENRKAEGIVPMLGVDENMVISDFGRVSAGPSISTGRVHRAAAALVRRLGIKTARTQTPIADLSGGNQQKAVIGRWLHADSRILLLDEPTRGVDVEAKAQIYRLVRELAAAGAGVLFVSGELEELPLVCDRVLSLHAGGIRSELRGAEITVDNILAATMAV</sequence>
<dbReference type="GO" id="GO:0016887">
    <property type="term" value="F:ATP hydrolysis activity"/>
    <property type="evidence" value="ECO:0007669"/>
    <property type="project" value="InterPro"/>
</dbReference>
<keyword evidence="3" id="KW-0547">Nucleotide-binding</keyword>
<dbReference type="EC" id="3.6.3.17" evidence="6"/>
<evidence type="ECO:0000256" key="3">
    <source>
        <dbReference type="ARBA" id="ARBA00022741"/>
    </source>
</evidence>
<feature type="domain" description="ABC transporter" evidence="5">
    <location>
        <begin position="10"/>
        <end position="245"/>
    </location>
</feature>
<evidence type="ECO:0000256" key="1">
    <source>
        <dbReference type="ARBA" id="ARBA00022448"/>
    </source>
</evidence>
<evidence type="ECO:0000313" key="6">
    <source>
        <dbReference type="EMBL" id="ASO20163.1"/>
    </source>
</evidence>
<organism evidence="6 7">
    <name type="scientific">Actinoalloteichus hoggarensis</name>
    <dbReference type="NCBI Taxonomy" id="1470176"/>
    <lineage>
        <taxon>Bacteria</taxon>
        <taxon>Bacillati</taxon>
        <taxon>Actinomycetota</taxon>
        <taxon>Actinomycetes</taxon>
        <taxon>Pseudonocardiales</taxon>
        <taxon>Pseudonocardiaceae</taxon>
        <taxon>Actinoalloteichus</taxon>
    </lineage>
</organism>
<dbReference type="PANTHER" id="PTHR43790">
    <property type="entry name" value="CARBOHYDRATE TRANSPORT ATP-BINDING PROTEIN MG119-RELATED"/>
    <property type="match status" value="1"/>
</dbReference>
<dbReference type="CDD" id="cd03216">
    <property type="entry name" value="ABC_Carb_Monos_I"/>
    <property type="match status" value="1"/>
</dbReference>
<dbReference type="Pfam" id="PF00005">
    <property type="entry name" value="ABC_tran"/>
    <property type="match status" value="2"/>
</dbReference>
<dbReference type="PROSITE" id="PS50893">
    <property type="entry name" value="ABC_TRANSPORTER_2"/>
    <property type="match status" value="2"/>
</dbReference>
<dbReference type="InterPro" id="IPR003593">
    <property type="entry name" value="AAA+_ATPase"/>
</dbReference>
<dbReference type="InterPro" id="IPR003439">
    <property type="entry name" value="ABC_transporter-like_ATP-bd"/>
</dbReference>
<feature type="domain" description="ABC transporter" evidence="5">
    <location>
        <begin position="252"/>
        <end position="500"/>
    </location>
</feature>
<gene>
    <name evidence="6" type="primary">mglA2</name>
    <name evidence="6" type="ORF">AHOG_12600</name>
</gene>
<dbReference type="PANTHER" id="PTHR43790:SF9">
    <property type="entry name" value="GALACTOFURANOSE TRANSPORTER ATP-BINDING PROTEIN YTFR"/>
    <property type="match status" value="1"/>
</dbReference>
<dbReference type="SUPFAM" id="SSF52540">
    <property type="entry name" value="P-loop containing nucleoside triphosphate hydrolases"/>
    <property type="match status" value="2"/>
</dbReference>
<dbReference type="InterPro" id="IPR050107">
    <property type="entry name" value="ABC_carbohydrate_import_ATPase"/>
</dbReference>
<evidence type="ECO:0000256" key="2">
    <source>
        <dbReference type="ARBA" id="ARBA00022737"/>
    </source>
</evidence>
<dbReference type="SMART" id="SM00382">
    <property type="entry name" value="AAA"/>
    <property type="match status" value="2"/>
</dbReference>
<evidence type="ECO:0000313" key="7">
    <source>
        <dbReference type="Proteomes" id="UP000204221"/>
    </source>
</evidence>
<dbReference type="Proteomes" id="UP000204221">
    <property type="component" value="Chromosome"/>
</dbReference>
<accession>A0A221W376</accession>
<proteinExistence type="predicted"/>
<dbReference type="GO" id="GO:0005524">
    <property type="term" value="F:ATP binding"/>
    <property type="evidence" value="ECO:0007669"/>
    <property type="project" value="UniProtKB-KW"/>
</dbReference>
<dbReference type="PROSITE" id="PS00211">
    <property type="entry name" value="ABC_TRANSPORTER_1"/>
    <property type="match status" value="1"/>
</dbReference>
<keyword evidence="1" id="KW-0813">Transport</keyword>
<dbReference type="KEGG" id="ahg:AHOG_12600"/>
<dbReference type="AlphaFoldDB" id="A0A221W376"/>
<protein>
    <submittedName>
        <fullName evidence="6">Galactose/methyl galactoside import ATP-binding protein MglA</fullName>
        <ecNumber evidence="6">3.6.3.17</ecNumber>
    </submittedName>
</protein>
<reference evidence="6 7" key="1">
    <citation type="submission" date="2017-07" db="EMBL/GenBank/DDBJ databases">
        <title>Complete genome sequence of Actinoalloteichus hoggarensis DSM 45943, type strain of Actinoalloteichus hoggarensis.</title>
        <authorList>
            <person name="Ruckert C."/>
            <person name="Nouioui I."/>
            <person name="Willmese J."/>
            <person name="van Wezel G."/>
            <person name="Klenk H.-P."/>
            <person name="Kalinowski J."/>
            <person name="Zotchev S.B."/>
        </authorList>
    </citation>
    <scope>NUCLEOTIDE SEQUENCE [LARGE SCALE GENOMIC DNA]</scope>
    <source>
        <strain evidence="6 7">DSM 45943</strain>
    </source>
</reference>
<dbReference type="InterPro" id="IPR027417">
    <property type="entry name" value="P-loop_NTPase"/>
</dbReference>